<keyword evidence="1" id="KW-0812">Transmembrane</keyword>
<evidence type="ECO:0000313" key="3">
    <source>
        <dbReference type="Proteomes" id="UP000007844"/>
    </source>
</evidence>
<dbReference type="Proteomes" id="UP000007844">
    <property type="component" value="Chromosome"/>
</dbReference>
<name>F3Z1I5_DESAF</name>
<dbReference type="RefSeq" id="WP_014259780.1">
    <property type="nucleotide sequence ID" value="NC_016629.1"/>
</dbReference>
<dbReference type="KEGG" id="daf:Desaf_1680"/>
<dbReference type="AlphaFoldDB" id="F3Z1I5"/>
<keyword evidence="3" id="KW-1185">Reference proteome</keyword>
<dbReference type="EMBL" id="CP003221">
    <property type="protein sequence ID" value="EGJ50016.1"/>
    <property type="molecule type" value="Genomic_DNA"/>
</dbReference>
<keyword evidence="1" id="KW-1133">Transmembrane helix</keyword>
<evidence type="ECO:0000256" key="1">
    <source>
        <dbReference type="SAM" id="Phobius"/>
    </source>
</evidence>
<accession>F3Z1I5</accession>
<proteinExistence type="predicted"/>
<keyword evidence="1" id="KW-0472">Membrane</keyword>
<evidence type="ECO:0000313" key="2">
    <source>
        <dbReference type="EMBL" id="EGJ50016.1"/>
    </source>
</evidence>
<sequence>MAHFDGGAELLIILLSILGLYLILTAGLVIQDMLGRRHDRKKFNTYSSGNTASHITGGP</sequence>
<gene>
    <name evidence="2" type="ORF">Desaf_1680</name>
</gene>
<feature type="transmembrane region" description="Helical" evidence="1">
    <location>
        <begin position="12"/>
        <end position="34"/>
    </location>
</feature>
<dbReference type="HOGENOM" id="CLU_2952824_0_0_7"/>
<reference evidence="2 3" key="1">
    <citation type="journal article" date="2011" name="J. Bacteriol.">
        <title>Genome sequence of the mercury-methylating and pleomorphic Desulfovibrio africanus Strain Walvis Bay.</title>
        <authorList>
            <person name="Brown S.D."/>
            <person name="Wall J.D."/>
            <person name="Kucken A.M."/>
            <person name="Gilmour C.C."/>
            <person name="Podar M."/>
            <person name="Brandt C.C."/>
            <person name="Teshima H."/>
            <person name="Detter J.C."/>
            <person name="Han C.S."/>
            <person name="Land M.L."/>
            <person name="Lucas S."/>
            <person name="Han J."/>
            <person name="Pennacchio L."/>
            <person name="Nolan M."/>
            <person name="Pitluck S."/>
            <person name="Woyke T."/>
            <person name="Goodwin L."/>
            <person name="Palumbo A.V."/>
            <person name="Elias D.A."/>
        </authorList>
    </citation>
    <scope>NUCLEOTIDE SEQUENCE [LARGE SCALE GENOMIC DNA]</scope>
    <source>
        <strain evidence="2 3">Walvis Bay</strain>
    </source>
</reference>
<organism evidence="2 3">
    <name type="scientific">Desulfocurvibacter africanus subsp. africanus str. Walvis Bay</name>
    <dbReference type="NCBI Taxonomy" id="690850"/>
    <lineage>
        <taxon>Bacteria</taxon>
        <taxon>Pseudomonadati</taxon>
        <taxon>Thermodesulfobacteriota</taxon>
        <taxon>Desulfovibrionia</taxon>
        <taxon>Desulfovibrionales</taxon>
        <taxon>Desulfovibrionaceae</taxon>
        <taxon>Desulfocurvibacter</taxon>
    </lineage>
</organism>
<protein>
    <submittedName>
        <fullName evidence="2">Uncharacterized protein</fullName>
    </submittedName>
</protein>